<reference evidence="7" key="2">
    <citation type="journal article" date="2021" name="PeerJ">
        <title>Extensive microbial diversity within the chicken gut microbiome revealed by metagenomics and culture.</title>
        <authorList>
            <person name="Gilroy R."/>
            <person name="Ravi A."/>
            <person name="Getino M."/>
            <person name="Pursley I."/>
            <person name="Horton D.L."/>
            <person name="Alikhan N.F."/>
            <person name="Baker D."/>
            <person name="Gharbi K."/>
            <person name="Hall N."/>
            <person name="Watson M."/>
            <person name="Adriaenssens E.M."/>
            <person name="Foster-Nyarko E."/>
            <person name="Jarju S."/>
            <person name="Secka A."/>
            <person name="Antonio M."/>
            <person name="Oren A."/>
            <person name="Chaudhuri R.R."/>
            <person name="La Ragione R."/>
            <person name="Hildebrand F."/>
            <person name="Pallen M.J."/>
        </authorList>
    </citation>
    <scope>NUCLEOTIDE SEQUENCE</scope>
    <source>
        <strain evidence="7">1063</strain>
    </source>
</reference>
<dbReference type="EMBL" id="DVMN01000109">
    <property type="protein sequence ID" value="HIU21769.1"/>
    <property type="molecule type" value="Genomic_DNA"/>
</dbReference>
<evidence type="ECO:0000256" key="1">
    <source>
        <dbReference type="ARBA" id="ARBA00022723"/>
    </source>
</evidence>
<evidence type="ECO:0000256" key="5">
    <source>
        <dbReference type="SAM" id="MobiDB-lite"/>
    </source>
</evidence>
<keyword evidence="2" id="KW-0863">Zinc-finger</keyword>
<evidence type="ECO:0000259" key="6">
    <source>
        <dbReference type="SMART" id="SM00547"/>
    </source>
</evidence>
<gene>
    <name evidence="7" type="ORF">IAD51_06030</name>
</gene>
<comment type="caution">
    <text evidence="7">The sequence shown here is derived from an EMBL/GenBank/DDBJ whole genome shotgun (WGS) entry which is preliminary data.</text>
</comment>
<feature type="domain" description="RanBP2-type" evidence="6">
    <location>
        <begin position="203"/>
        <end position="227"/>
    </location>
</feature>
<name>A0A9D1HSL5_9FIRM</name>
<organism evidence="7 8">
    <name type="scientific">Candidatus Limadaptatus stercorigallinarum</name>
    <dbReference type="NCBI Taxonomy" id="2840845"/>
    <lineage>
        <taxon>Bacteria</taxon>
        <taxon>Bacillati</taxon>
        <taxon>Bacillota</taxon>
        <taxon>Clostridia</taxon>
        <taxon>Eubacteriales</taxon>
        <taxon>Candidatus Limadaptatus</taxon>
    </lineage>
</organism>
<feature type="region of interest" description="Disordered" evidence="5">
    <location>
        <begin position="247"/>
        <end position="266"/>
    </location>
</feature>
<dbReference type="Proteomes" id="UP000824088">
    <property type="component" value="Unassembled WGS sequence"/>
</dbReference>
<dbReference type="Pfam" id="PF12773">
    <property type="entry name" value="DZR"/>
    <property type="match status" value="1"/>
</dbReference>
<feature type="domain" description="RanBP2-type" evidence="6">
    <location>
        <begin position="61"/>
        <end position="82"/>
    </location>
</feature>
<dbReference type="Pfam" id="PF13240">
    <property type="entry name" value="Zn_Ribbon_1"/>
    <property type="match status" value="1"/>
</dbReference>
<keyword evidence="4" id="KW-0175">Coiled coil</keyword>
<keyword evidence="1" id="KW-0479">Metal-binding</keyword>
<dbReference type="InterPro" id="IPR001876">
    <property type="entry name" value="Znf_RanBP2"/>
</dbReference>
<dbReference type="SMART" id="SM00547">
    <property type="entry name" value="ZnF_RBZ"/>
    <property type="match status" value="3"/>
</dbReference>
<evidence type="ECO:0000256" key="3">
    <source>
        <dbReference type="ARBA" id="ARBA00022833"/>
    </source>
</evidence>
<evidence type="ECO:0000313" key="8">
    <source>
        <dbReference type="Proteomes" id="UP000824088"/>
    </source>
</evidence>
<proteinExistence type="predicted"/>
<protein>
    <submittedName>
        <fullName evidence="7">Zinc-ribbon domain-containing protein</fullName>
    </submittedName>
</protein>
<dbReference type="AlphaFoldDB" id="A0A9D1HSL5"/>
<dbReference type="GO" id="GO:0008270">
    <property type="term" value="F:zinc ion binding"/>
    <property type="evidence" value="ECO:0007669"/>
    <property type="project" value="UniProtKB-KW"/>
</dbReference>
<dbReference type="InterPro" id="IPR025874">
    <property type="entry name" value="DZR"/>
</dbReference>
<feature type="domain" description="RanBP2-type" evidence="6">
    <location>
        <begin position="32"/>
        <end position="53"/>
    </location>
</feature>
<dbReference type="InterPro" id="IPR026870">
    <property type="entry name" value="Zinc_ribbon_dom"/>
</dbReference>
<reference evidence="7" key="1">
    <citation type="submission" date="2020-10" db="EMBL/GenBank/DDBJ databases">
        <authorList>
            <person name="Gilroy R."/>
        </authorList>
    </citation>
    <scope>NUCLEOTIDE SEQUENCE</scope>
    <source>
        <strain evidence="7">1063</strain>
    </source>
</reference>
<evidence type="ECO:0000256" key="4">
    <source>
        <dbReference type="SAM" id="Coils"/>
    </source>
</evidence>
<feature type="coiled-coil region" evidence="4">
    <location>
        <begin position="113"/>
        <end position="144"/>
    </location>
</feature>
<accession>A0A9D1HSL5</accession>
<evidence type="ECO:0000256" key="2">
    <source>
        <dbReference type="ARBA" id="ARBA00022771"/>
    </source>
</evidence>
<keyword evidence="3" id="KW-0862">Zinc</keyword>
<evidence type="ECO:0000313" key="7">
    <source>
        <dbReference type="EMBL" id="HIU21769.1"/>
    </source>
</evidence>
<sequence length="365" mass="40587">MFTCKVCGSEVERGQAYCATCGAEVVANYEVKCPACGTRNNAGSRFCAHCGEMLGVLRRPTCVICGAENLPGAKFCSVCGAPVTDSDTPFTEEDVKEFRKNKMNVDLMVKERMTEAEREIAAMKRRVENDKTKAMKEIEDYRRKTNDELTKQAVMLDAYRDKVNELGSEDVAQLRKLSSAVRNYSAYYADPYSAAENMDELEDPFICPVCGGVNAADAVRCTRCGRSRARSLRLLEKGKIKQSAPIRKKTKVLEAPEEDLSSPKTPTFEEFAGEAFREAQTKPIEKSADEKETPNFAGAPHYAPGYYPYGGMPYGAPVFYNKETGEPYQMPPIVQPVAFVPYVTQDQPLMQYAPMDEYPGENGKK</sequence>